<keyword evidence="1" id="KW-0547">Nucleotide-binding</keyword>
<dbReference type="EMBL" id="JABCLB010001963">
    <property type="protein sequence ID" value="NMU84631.1"/>
    <property type="molecule type" value="Genomic_DNA"/>
</dbReference>
<dbReference type="Gene3D" id="3.40.50.300">
    <property type="entry name" value="P-loop containing nucleotide triphosphate hydrolases"/>
    <property type="match status" value="1"/>
</dbReference>
<gene>
    <name evidence="1" type="ORF">HKB16_17315</name>
</gene>
<dbReference type="InterPro" id="IPR027417">
    <property type="entry name" value="P-loop_NTPase"/>
</dbReference>
<reference evidence="1 2" key="1">
    <citation type="submission" date="2020-04" db="EMBL/GenBank/DDBJ databases">
        <title>Whole-genome sequencing of Vibrio spp. from China reveals different genetic environments of blaCTX-M-14 among diverse lineages.</title>
        <authorList>
            <person name="Zheng Z."/>
            <person name="Ye L."/>
            <person name="Chen S."/>
        </authorList>
    </citation>
    <scope>NUCLEOTIDE SEQUENCE [LARGE SCALE GENOMIC DNA]</scope>
    <source>
        <strain evidence="1 2">Vb0551</strain>
    </source>
</reference>
<keyword evidence="1" id="KW-0067">ATP-binding</keyword>
<proteinExistence type="predicted"/>
<dbReference type="Proteomes" id="UP000518904">
    <property type="component" value="Unassembled WGS sequence"/>
</dbReference>
<feature type="non-terminal residue" evidence="1">
    <location>
        <position position="1"/>
    </location>
</feature>
<evidence type="ECO:0000313" key="1">
    <source>
        <dbReference type="EMBL" id="NMU84631.1"/>
    </source>
</evidence>
<organism evidence="1 2">
    <name type="scientific">Vibrio parahaemolyticus</name>
    <dbReference type="NCBI Taxonomy" id="670"/>
    <lineage>
        <taxon>Bacteria</taxon>
        <taxon>Pseudomonadati</taxon>
        <taxon>Pseudomonadota</taxon>
        <taxon>Gammaproteobacteria</taxon>
        <taxon>Vibrionales</taxon>
        <taxon>Vibrionaceae</taxon>
        <taxon>Vibrio</taxon>
    </lineage>
</organism>
<protein>
    <submittedName>
        <fullName evidence="1">ATP-binding protein</fullName>
    </submittedName>
</protein>
<dbReference type="AlphaFoldDB" id="A0A7Y0SJG6"/>
<accession>A0A7Y0SJG6</accession>
<dbReference type="GO" id="GO:0005524">
    <property type="term" value="F:ATP binding"/>
    <property type="evidence" value="ECO:0007669"/>
    <property type="project" value="UniProtKB-KW"/>
</dbReference>
<sequence>LDLSAVPFEANGREILVNAIGRSLTDLARSGGIDHSNPLLVFIDEAHQFLNKTVGDETSSIKLDAFGNIAKEGRKYG</sequence>
<name>A0A7Y0SJG6_VIBPH</name>
<evidence type="ECO:0000313" key="2">
    <source>
        <dbReference type="Proteomes" id="UP000518904"/>
    </source>
</evidence>
<feature type="non-terminal residue" evidence="1">
    <location>
        <position position="77"/>
    </location>
</feature>
<comment type="caution">
    <text evidence="1">The sequence shown here is derived from an EMBL/GenBank/DDBJ whole genome shotgun (WGS) entry which is preliminary data.</text>
</comment>